<dbReference type="EMBL" id="LXQC01000176">
    <property type="protein sequence ID" value="TFE66564.1"/>
    <property type="molecule type" value="Genomic_DNA"/>
</dbReference>
<evidence type="ECO:0000313" key="1">
    <source>
        <dbReference type="EMBL" id="TFE66564.1"/>
    </source>
</evidence>
<evidence type="ECO:0000313" key="2">
    <source>
        <dbReference type="Proteomes" id="UP000297713"/>
    </source>
</evidence>
<protein>
    <submittedName>
        <fullName evidence="1">Uncharacterized protein</fullName>
    </submittedName>
</protein>
<gene>
    <name evidence="1" type="ORF">A7Q10_01970</name>
</gene>
<reference evidence="1 2" key="1">
    <citation type="submission" date="2016-05" db="EMBL/GenBank/DDBJ databases">
        <title>Diversity and Homogeneity among Thermoacidophilic Verrucomicrobia Methanotrophs Linked with Geographical Origin.</title>
        <authorList>
            <person name="Erikstad H.-A."/>
            <person name="Smestad N.B."/>
            <person name="Ceballos R.M."/>
            <person name="Birkeland N.-K."/>
        </authorList>
    </citation>
    <scope>NUCLEOTIDE SEQUENCE [LARGE SCALE GENOMIC DNA]</scope>
    <source>
        <strain evidence="1 2">Phi</strain>
    </source>
</reference>
<comment type="caution">
    <text evidence="1">The sequence shown here is derived from an EMBL/GenBank/DDBJ whole genome shotgun (WGS) entry which is preliminary data.</text>
</comment>
<sequence length="267" mass="29872">MEISFSIKNLSQNVLLIFSLFFILSSIVFPNQIHSSKTKKTQQCLISDKAKKVFGPLSKAEVLFLKNYPLGKTVCVNRQLPFPLNQDVVDENTDNTIRSELIRWVLMKPSLRSLVPEKGITIEGAKISGPFFLSFVRIPVPLEFKKCCFDSFIDIIWLEVPFLSFEECVIGPLFAEDARIGGDLILKGIVSVGEIRLLRASIGKNLDCSQALFLFHGNCPLYLEEAKINGALMLEGSAVPFGKICLYKAKLIRILKKPQSVSLSRSD</sequence>
<keyword evidence="2" id="KW-1185">Reference proteome</keyword>
<name>A0A4Y8P8J0_9BACT</name>
<organism evidence="1 2">
    <name type="scientific">Methylacidiphilum caldifontis</name>
    <dbReference type="NCBI Taxonomy" id="2795386"/>
    <lineage>
        <taxon>Bacteria</taxon>
        <taxon>Pseudomonadati</taxon>
        <taxon>Verrucomicrobiota</taxon>
        <taxon>Methylacidiphilae</taxon>
        <taxon>Methylacidiphilales</taxon>
        <taxon>Methylacidiphilaceae</taxon>
        <taxon>Methylacidiphilum (ex Ratnadevi et al. 2023)</taxon>
    </lineage>
</organism>
<proteinExistence type="predicted"/>
<dbReference type="AlphaFoldDB" id="A0A4Y8P8J0"/>
<dbReference type="Proteomes" id="UP000297713">
    <property type="component" value="Unassembled WGS sequence"/>
</dbReference>
<accession>A0A4Y8P8J0</accession>